<evidence type="ECO:0000256" key="4">
    <source>
        <dbReference type="PROSITE-ProRule" id="PRU00091"/>
    </source>
</evidence>
<dbReference type="STRING" id="1754190.A0A1Y2ETM0"/>
<dbReference type="InterPro" id="IPR013083">
    <property type="entry name" value="Znf_RING/FYVE/PHD"/>
</dbReference>
<dbReference type="PANTHER" id="PTHR47794:SF1">
    <property type="entry name" value="VACUOLAR PROTEIN SORTING-ASSOCIATED PROTEIN 27"/>
    <property type="match status" value="1"/>
</dbReference>
<evidence type="ECO:0000256" key="1">
    <source>
        <dbReference type="ARBA" id="ARBA00022723"/>
    </source>
</evidence>
<dbReference type="Gene3D" id="3.40.50.1820">
    <property type="entry name" value="alpha/beta hydrolase"/>
    <property type="match status" value="1"/>
</dbReference>
<comment type="caution">
    <text evidence="6">The sequence shown here is derived from an EMBL/GenBank/DDBJ whole genome shotgun (WGS) entry which is preliminary data.</text>
</comment>
<keyword evidence="2 4" id="KW-0863">Zinc-finger</keyword>
<gene>
    <name evidence="6" type="ORF">LY90DRAFT_666043</name>
</gene>
<feature type="domain" description="FYVE-type" evidence="5">
    <location>
        <begin position="47"/>
        <end position="108"/>
    </location>
</feature>
<keyword evidence="1" id="KW-0479">Metal-binding</keyword>
<evidence type="ECO:0000313" key="7">
    <source>
        <dbReference type="Proteomes" id="UP000193920"/>
    </source>
</evidence>
<keyword evidence="7" id="KW-1185">Reference proteome</keyword>
<sequence>MSGIQYFRKLCMKDDSDLTLVTGDEHENEIHDEKPKPTFTLSEPPEWKMEDTCCKCGKLFIKIIQPRHHCRKCGNSFCSNCITKKQALPQYGYFDQVLICDDCFILSKHMPVLKMPYRLTSSQYKAVNELQKYEKKGDYVTLIRRLRELISEDIHILSHSWVKKWVGKRWRNFFIVEACKEKNAVKLASKRDKLGFLKLDVHDERPHAQRISEYFFKGFGKEDWVYADVPDTGFVELEGEENIIQPKLKRHYKKLPPPQIPAEFTKTDLVFCPGLFNGLLPVRAFEEVFPKMQEEFKGLVIYRVDSHPLRGCEENMVDFERLLTNGEGRDASGEMVNHIKFKENMIAIGYSKGMPDLMTYMAHNPEKTQKIKAIFSYAGAIGGSYLADSIDNVVDSMVDEDKADQYFDKLINTMCPIVDLDKLAEKFGSNYTRLDGMESSPSSAINSLTTEYRAKFIRDNKEYFESEAWNNIPIFTITGSVTPKDVPYFQESSTRTLEKYDVNNDMQLITEQAQFPCDMNIHLAYVNAHHWDLAFQPFPKKFLSTKLKHPFPKLASANAMWLLCAELGLAI</sequence>
<dbReference type="SUPFAM" id="SSF57903">
    <property type="entry name" value="FYVE/PHD zinc finger"/>
    <property type="match status" value="1"/>
</dbReference>
<evidence type="ECO:0000256" key="2">
    <source>
        <dbReference type="ARBA" id="ARBA00022771"/>
    </source>
</evidence>
<dbReference type="GO" id="GO:0043328">
    <property type="term" value="P:protein transport to vacuole involved in ubiquitin-dependent protein catabolic process via the multivesicular body sorting pathway"/>
    <property type="evidence" value="ECO:0007669"/>
    <property type="project" value="TreeGrafter"/>
</dbReference>
<dbReference type="Gene3D" id="3.30.40.10">
    <property type="entry name" value="Zinc/RING finger domain, C3HC4 (zinc finger)"/>
    <property type="match status" value="1"/>
</dbReference>
<dbReference type="GO" id="GO:0006623">
    <property type="term" value="P:protein targeting to vacuole"/>
    <property type="evidence" value="ECO:0007669"/>
    <property type="project" value="TreeGrafter"/>
</dbReference>
<accession>A0A1Y2ETM0</accession>
<dbReference type="OrthoDB" id="10018316at2759"/>
<dbReference type="Proteomes" id="UP000193920">
    <property type="component" value="Unassembled WGS sequence"/>
</dbReference>
<dbReference type="PANTHER" id="PTHR47794">
    <property type="entry name" value="VACUOLAR PROTEIN SORTING-ASSOCIATED PROTEIN 27"/>
    <property type="match status" value="1"/>
</dbReference>
<reference evidence="6 7" key="1">
    <citation type="submission" date="2016-08" db="EMBL/GenBank/DDBJ databases">
        <title>A Parts List for Fungal Cellulosomes Revealed by Comparative Genomics.</title>
        <authorList>
            <consortium name="DOE Joint Genome Institute"/>
            <person name="Haitjema C.H."/>
            <person name="Gilmore S.P."/>
            <person name="Henske J.K."/>
            <person name="Solomon K.V."/>
            <person name="De Groot R."/>
            <person name="Kuo A."/>
            <person name="Mondo S.J."/>
            <person name="Salamov A.A."/>
            <person name="Labutti K."/>
            <person name="Zhao Z."/>
            <person name="Chiniquy J."/>
            <person name="Barry K."/>
            <person name="Brewer H.M."/>
            <person name="Purvine S.O."/>
            <person name="Wright A.T."/>
            <person name="Boxma B."/>
            <person name="Van Alen T."/>
            <person name="Hackstein J.H."/>
            <person name="Baker S.E."/>
            <person name="Grigoriev I.V."/>
            <person name="O'Malley M.A."/>
        </authorList>
    </citation>
    <scope>NUCLEOTIDE SEQUENCE [LARGE SCALE GENOMIC DNA]</scope>
    <source>
        <strain evidence="6 7">G1</strain>
    </source>
</reference>
<evidence type="ECO:0000313" key="6">
    <source>
        <dbReference type="EMBL" id="ORY74910.1"/>
    </source>
</evidence>
<dbReference type="GO" id="GO:0043130">
    <property type="term" value="F:ubiquitin binding"/>
    <property type="evidence" value="ECO:0007669"/>
    <property type="project" value="TreeGrafter"/>
</dbReference>
<dbReference type="InterPro" id="IPR011011">
    <property type="entry name" value="Znf_FYVE_PHD"/>
</dbReference>
<keyword evidence="3" id="KW-0862">Zinc</keyword>
<organism evidence="6 7">
    <name type="scientific">Neocallimastix californiae</name>
    <dbReference type="NCBI Taxonomy" id="1754190"/>
    <lineage>
        <taxon>Eukaryota</taxon>
        <taxon>Fungi</taxon>
        <taxon>Fungi incertae sedis</taxon>
        <taxon>Chytridiomycota</taxon>
        <taxon>Chytridiomycota incertae sedis</taxon>
        <taxon>Neocallimastigomycetes</taxon>
        <taxon>Neocallimastigales</taxon>
        <taxon>Neocallimastigaceae</taxon>
        <taxon>Neocallimastix</taxon>
    </lineage>
</organism>
<protein>
    <recommendedName>
        <fullName evidence="5">FYVE-type domain-containing protein</fullName>
    </recommendedName>
</protein>
<evidence type="ECO:0000256" key="3">
    <source>
        <dbReference type="ARBA" id="ARBA00022833"/>
    </source>
</evidence>
<dbReference type="GO" id="GO:0032266">
    <property type="term" value="F:phosphatidylinositol-3-phosphate binding"/>
    <property type="evidence" value="ECO:0007669"/>
    <property type="project" value="TreeGrafter"/>
</dbReference>
<dbReference type="InterPro" id="IPR017455">
    <property type="entry name" value="Znf_FYVE-rel"/>
</dbReference>
<dbReference type="EMBL" id="MCOG01000027">
    <property type="protein sequence ID" value="ORY74910.1"/>
    <property type="molecule type" value="Genomic_DNA"/>
</dbReference>
<name>A0A1Y2ETM0_9FUNG</name>
<dbReference type="InterPro" id="IPR000306">
    <property type="entry name" value="Znf_FYVE"/>
</dbReference>
<dbReference type="Pfam" id="PF01363">
    <property type="entry name" value="FYVE"/>
    <property type="match status" value="1"/>
</dbReference>
<dbReference type="SMART" id="SM00064">
    <property type="entry name" value="FYVE"/>
    <property type="match status" value="1"/>
</dbReference>
<dbReference type="GO" id="GO:0033565">
    <property type="term" value="C:ESCRT-0 complex"/>
    <property type="evidence" value="ECO:0007669"/>
    <property type="project" value="TreeGrafter"/>
</dbReference>
<proteinExistence type="predicted"/>
<dbReference type="AlphaFoldDB" id="A0A1Y2ETM0"/>
<dbReference type="InterPro" id="IPR029058">
    <property type="entry name" value="AB_hydrolase_fold"/>
</dbReference>
<dbReference type="GO" id="GO:0008270">
    <property type="term" value="F:zinc ion binding"/>
    <property type="evidence" value="ECO:0007669"/>
    <property type="project" value="UniProtKB-KW"/>
</dbReference>
<dbReference type="PROSITE" id="PS50178">
    <property type="entry name" value="ZF_FYVE"/>
    <property type="match status" value="1"/>
</dbReference>
<evidence type="ECO:0000259" key="5">
    <source>
        <dbReference type="PROSITE" id="PS50178"/>
    </source>
</evidence>